<comment type="caution">
    <text evidence="3">The sequence shown here is derived from an EMBL/GenBank/DDBJ whole genome shotgun (WGS) entry which is preliminary data.</text>
</comment>
<keyword evidence="2" id="KW-0472">Membrane</keyword>
<evidence type="ECO:0000313" key="3">
    <source>
        <dbReference type="EMBL" id="MDI6097132.1"/>
    </source>
</evidence>
<keyword evidence="2" id="KW-0812">Transmembrane</keyword>
<feature type="region of interest" description="Disordered" evidence="1">
    <location>
        <begin position="1"/>
        <end position="67"/>
    </location>
</feature>
<evidence type="ECO:0000313" key="4">
    <source>
        <dbReference type="Proteomes" id="UP001241758"/>
    </source>
</evidence>
<gene>
    <name evidence="3" type="ORF">QLQ12_00730</name>
</gene>
<feature type="compositionally biased region" description="Low complexity" evidence="1">
    <location>
        <begin position="119"/>
        <end position="156"/>
    </location>
</feature>
<keyword evidence="2" id="KW-1133">Transmembrane helix</keyword>
<feature type="region of interest" description="Disordered" evidence="1">
    <location>
        <begin position="102"/>
        <end position="162"/>
    </location>
</feature>
<evidence type="ECO:0000256" key="2">
    <source>
        <dbReference type="SAM" id="Phobius"/>
    </source>
</evidence>
<evidence type="ECO:0000256" key="1">
    <source>
        <dbReference type="SAM" id="MobiDB-lite"/>
    </source>
</evidence>
<feature type="transmembrane region" description="Helical" evidence="2">
    <location>
        <begin position="75"/>
        <end position="97"/>
    </location>
</feature>
<reference evidence="3 4" key="1">
    <citation type="submission" date="2023-05" db="EMBL/GenBank/DDBJ databases">
        <title>Actinoplanes sp. NEAU-A12 genome sequencing.</title>
        <authorList>
            <person name="Wang Z.-S."/>
        </authorList>
    </citation>
    <scope>NUCLEOTIDE SEQUENCE [LARGE SCALE GENOMIC DNA]</scope>
    <source>
        <strain evidence="3 4">NEAU-A12</strain>
    </source>
</reference>
<dbReference type="EMBL" id="JASCTH010000001">
    <property type="protein sequence ID" value="MDI6097132.1"/>
    <property type="molecule type" value="Genomic_DNA"/>
</dbReference>
<name>A0ABT6WBN1_9ACTN</name>
<dbReference type="Proteomes" id="UP001241758">
    <property type="component" value="Unassembled WGS sequence"/>
</dbReference>
<proteinExistence type="predicted"/>
<sequence length="299" mass="31592">MTDREPQRGAWDPPAPFTAGGQPDSPADPTMPFDPMTIPMTGAANTFNPHDPAVYGGATPDRLQPVPRPTGYGRLPLIVAALAVLLLVGAVSGVVLLRSGNRADTGAGDGSNGSLQQLPATETVATKAVPTEATPTEATPTETPPAETSPTETPPVSEGADPQAEALAQLEALRAEGLAAVTFDGRLAAQIASKYPGVFDRFQVAADGTHTFQTTDILAEHQRLRDEHGSAEHPVILVKSTDYGKRQRTAGGQFLWVTFAIGDFPDKQAVLDWCAEHFGHLSADEFKNQCDSRNLRPPA</sequence>
<dbReference type="RefSeq" id="WP_282756351.1">
    <property type="nucleotide sequence ID" value="NZ_JASCTH010000001.1"/>
</dbReference>
<protein>
    <submittedName>
        <fullName evidence="3">Uncharacterized protein</fullName>
    </submittedName>
</protein>
<accession>A0ABT6WBN1</accession>
<organism evidence="3 4">
    <name type="scientific">Actinoplanes sandaracinus</name>
    <dbReference type="NCBI Taxonomy" id="3045177"/>
    <lineage>
        <taxon>Bacteria</taxon>
        <taxon>Bacillati</taxon>
        <taxon>Actinomycetota</taxon>
        <taxon>Actinomycetes</taxon>
        <taxon>Micromonosporales</taxon>
        <taxon>Micromonosporaceae</taxon>
        <taxon>Actinoplanes</taxon>
    </lineage>
</organism>
<keyword evidence="4" id="KW-1185">Reference proteome</keyword>